<dbReference type="PANTHER" id="PTHR46481:SF10">
    <property type="entry name" value="ZINC FINGER BED DOMAIN-CONTAINING PROTEIN 39"/>
    <property type="match status" value="1"/>
</dbReference>
<dbReference type="Proteomes" id="UP000235392">
    <property type="component" value="Unassembled WGS sequence"/>
</dbReference>
<evidence type="ECO:0000256" key="2">
    <source>
        <dbReference type="ARBA" id="ARBA00022723"/>
    </source>
</evidence>
<feature type="compositionally biased region" description="Basic and acidic residues" evidence="6">
    <location>
        <begin position="76"/>
        <end position="88"/>
    </location>
</feature>
<dbReference type="AlphaFoldDB" id="A0A2N5U6W5"/>
<sequence length="250" mass="27600">MAKGVSTIFRTVDSTNWDYKQNHHRCVCHIIALILGAGLKALKISKTMDLVEEEIVLNDDQSSTAEEIDPDNAEAGSHEPGWEKNRDDSDFDSDVDAGECEATGIAFTLKKAAQPDSPTEIQIQSESNEDGNSPKSDPELNAYNFFPIVPEAKQINTELQRYNNGAFPMDKKGCVLGWWKVHSKDFPILASLARDYLACAASSATVERTFLAAAQVCDLEKRFMCRYATTKSAVESYTTAIFSGMALLDR</sequence>
<dbReference type="InterPro" id="IPR012337">
    <property type="entry name" value="RNaseH-like_sf"/>
</dbReference>
<evidence type="ECO:0000259" key="7">
    <source>
        <dbReference type="Pfam" id="PF05699"/>
    </source>
</evidence>
<accession>A0A2N5U6W5</accession>
<dbReference type="GO" id="GO:0008270">
    <property type="term" value="F:zinc ion binding"/>
    <property type="evidence" value="ECO:0007669"/>
    <property type="project" value="UniProtKB-KW"/>
</dbReference>
<evidence type="ECO:0000256" key="1">
    <source>
        <dbReference type="ARBA" id="ARBA00004123"/>
    </source>
</evidence>
<dbReference type="GO" id="GO:0046983">
    <property type="term" value="F:protein dimerization activity"/>
    <property type="evidence" value="ECO:0007669"/>
    <property type="project" value="InterPro"/>
</dbReference>
<protein>
    <recommendedName>
        <fullName evidence="7">HAT C-terminal dimerisation domain-containing protein</fullName>
    </recommendedName>
</protein>
<evidence type="ECO:0000256" key="4">
    <source>
        <dbReference type="ARBA" id="ARBA00022833"/>
    </source>
</evidence>
<proteinExistence type="predicted"/>
<keyword evidence="3" id="KW-0863">Zinc-finger</keyword>
<comment type="subcellular location">
    <subcellularLocation>
        <location evidence="1">Nucleus</location>
    </subcellularLocation>
</comment>
<dbReference type="Pfam" id="PF05699">
    <property type="entry name" value="Dimer_Tnp_hAT"/>
    <property type="match status" value="1"/>
</dbReference>
<dbReference type="PANTHER" id="PTHR46481">
    <property type="entry name" value="ZINC FINGER BED DOMAIN-CONTAINING PROTEIN 4"/>
    <property type="match status" value="1"/>
</dbReference>
<evidence type="ECO:0000256" key="5">
    <source>
        <dbReference type="ARBA" id="ARBA00023242"/>
    </source>
</evidence>
<gene>
    <name evidence="8" type="ORF">PCASD_14414</name>
</gene>
<feature type="compositionally biased region" description="Polar residues" evidence="6">
    <location>
        <begin position="116"/>
        <end position="135"/>
    </location>
</feature>
<dbReference type="SUPFAM" id="SSF53098">
    <property type="entry name" value="Ribonuclease H-like"/>
    <property type="match status" value="1"/>
</dbReference>
<comment type="caution">
    <text evidence="8">The sequence shown here is derived from an EMBL/GenBank/DDBJ whole genome shotgun (WGS) entry which is preliminary data.</text>
</comment>
<keyword evidence="4" id="KW-0862">Zinc</keyword>
<dbReference type="GO" id="GO:0005634">
    <property type="term" value="C:nucleus"/>
    <property type="evidence" value="ECO:0007669"/>
    <property type="project" value="UniProtKB-SubCell"/>
</dbReference>
<keyword evidence="5" id="KW-0539">Nucleus</keyword>
<feature type="domain" description="HAT C-terminal dimerisation" evidence="7">
    <location>
        <begin position="173"/>
        <end position="220"/>
    </location>
</feature>
<feature type="region of interest" description="Disordered" evidence="6">
    <location>
        <begin position="109"/>
        <end position="140"/>
    </location>
</feature>
<dbReference type="InterPro" id="IPR008906">
    <property type="entry name" value="HATC_C_dom"/>
</dbReference>
<evidence type="ECO:0000313" key="9">
    <source>
        <dbReference type="Proteomes" id="UP000235392"/>
    </source>
</evidence>
<reference evidence="8 9" key="1">
    <citation type="submission" date="2017-11" db="EMBL/GenBank/DDBJ databases">
        <title>De novo assembly and phasing of dikaryotic genomes from two isolates of Puccinia coronata f. sp. avenae, the causal agent of oat crown rust.</title>
        <authorList>
            <person name="Miller M.E."/>
            <person name="Zhang Y."/>
            <person name="Omidvar V."/>
            <person name="Sperschneider J."/>
            <person name="Schwessinger B."/>
            <person name="Raley C."/>
            <person name="Palmer J.M."/>
            <person name="Garnica D."/>
            <person name="Upadhyaya N."/>
            <person name="Rathjen J."/>
            <person name="Taylor J.M."/>
            <person name="Park R.F."/>
            <person name="Dodds P.N."/>
            <person name="Hirsch C.D."/>
            <person name="Kianian S.F."/>
            <person name="Figueroa M."/>
        </authorList>
    </citation>
    <scope>NUCLEOTIDE SEQUENCE [LARGE SCALE GENOMIC DNA]</scope>
    <source>
        <strain evidence="8">12SD80</strain>
    </source>
</reference>
<keyword evidence="2" id="KW-0479">Metal-binding</keyword>
<feature type="region of interest" description="Disordered" evidence="6">
    <location>
        <begin position="60"/>
        <end position="95"/>
    </location>
</feature>
<name>A0A2N5U6W5_9BASI</name>
<evidence type="ECO:0000313" key="8">
    <source>
        <dbReference type="EMBL" id="PLW33472.1"/>
    </source>
</evidence>
<evidence type="ECO:0000256" key="3">
    <source>
        <dbReference type="ARBA" id="ARBA00022771"/>
    </source>
</evidence>
<organism evidence="8 9">
    <name type="scientific">Puccinia coronata f. sp. avenae</name>
    <dbReference type="NCBI Taxonomy" id="200324"/>
    <lineage>
        <taxon>Eukaryota</taxon>
        <taxon>Fungi</taxon>
        <taxon>Dikarya</taxon>
        <taxon>Basidiomycota</taxon>
        <taxon>Pucciniomycotina</taxon>
        <taxon>Pucciniomycetes</taxon>
        <taxon>Pucciniales</taxon>
        <taxon>Pucciniaceae</taxon>
        <taxon>Puccinia</taxon>
    </lineage>
</organism>
<dbReference type="InterPro" id="IPR052035">
    <property type="entry name" value="ZnF_BED_domain_contain"/>
</dbReference>
<dbReference type="EMBL" id="PGCI01000219">
    <property type="protein sequence ID" value="PLW33472.1"/>
    <property type="molecule type" value="Genomic_DNA"/>
</dbReference>
<evidence type="ECO:0000256" key="6">
    <source>
        <dbReference type="SAM" id="MobiDB-lite"/>
    </source>
</evidence>